<reference evidence="4" key="1">
    <citation type="journal article" date="2020" name="mSystems">
        <title>Genome- and Community-Level Interaction Insights into Carbon Utilization and Element Cycling Functions of Hydrothermarchaeota in Hydrothermal Sediment.</title>
        <authorList>
            <person name="Zhou Z."/>
            <person name="Liu Y."/>
            <person name="Xu W."/>
            <person name="Pan J."/>
            <person name="Luo Z.H."/>
            <person name="Li M."/>
        </authorList>
    </citation>
    <scope>NUCLEOTIDE SEQUENCE [LARGE SCALE GENOMIC DNA]</scope>
    <source>
        <strain evidence="4">HyVt-577</strain>
    </source>
</reference>
<dbReference type="InterPro" id="IPR001537">
    <property type="entry name" value="SpoU_MeTrfase"/>
</dbReference>
<evidence type="ECO:0000256" key="2">
    <source>
        <dbReference type="ARBA" id="ARBA00022679"/>
    </source>
</evidence>
<dbReference type="SUPFAM" id="SSF55315">
    <property type="entry name" value="L30e-like"/>
    <property type="match status" value="1"/>
</dbReference>
<dbReference type="InterPro" id="IPR004441">
    <property type="entry name" value="rRNA_MeTrfase_TrmH"/>
</dbReference>
<dbReference type="InterPro" id="IPR029028">
    <property type="entry name" value="Alpha/beta_knot_MTases"/>
</dbReference>
<dbReference type="InterPro" id="IPR029064">
    <property type="entry name" value="Ribosomal_eL30-like_sf"/>
</dbReference>
<dbReference type="SUPFAM" id="SSF75217">
    <property type="entry name" value="alpha/beta knot"/>
    <property type="match status" value="1"/>
</dbReference>
<dbReference type="PANTHER" id="PTHR46429">
    <property type="entry name" value="23S RRNA (GUANOSINE-2'-O-)-METHYLTRANSFERASE RLMB"/>
    <property type="match status" value="1"/>
</dbReference>
<dbReference type="EMBL" id="DRQG01000024">
    <property type="protein sequence ID" value="HGY54663.1"/>
    <property type="molecule type" value="Genomic_DNA"/>
</dbReference>
<keyword evidence="1" id="KW-0489">Methyltransferase</keyword>
<dbReference type="AlphaFoldDB" id="A0A7V4WUB5"/>
<dbReference type="NCBIfam" id="TIGR00186">
    <property type="entry name" value="rRNA_methyl_3"/>
    <property type="match status" value="1"/>
</dbReference>
<proteinExistence type="predicted"/>
<protein>
    <submittedName>
        <fullName evidence="4">23S rRNA (Guanosine(2251)-2'-O)-methyltransferase RlmB</fullName>
    </submittedName>
</protein>
<sequence length="250" mass="26936">MKEQSEPLYIYGRQPVIEALRSGHPVYKLWMAAGLSGSGVGPIKKLAEGRGIRVQTVHKNQLQKFVGAVVHQGVAASVPPPQFLADAEVDAILNAKKNPLILVLDQIQDPHNLGAIIRTAEISGTDLIAFAEKGTAKLNATVVKTSAGAVFYQKFYQASHILSILDKLNERGIQTLALAPGAETLMYDAPLKQGVALVIGSEGRGLRKNVERQCSGRIAIPQFGRVNSLNASVATAIVLFEALRQRKKQD</sequence>
<dbReference type="Gene3D" id="3.30.1330.30">
    <property type="match status" value="1"/>
</dbReference>
<evidence type="ECO:0000313" key="4">
    <source>
        <dbReference type="EMBL" id="HGY54663.1"/>
    </source>
</evidence>
<dbReference type="InterPro" id="IPR029026">
    <property type="entry name" value="tRNA_m1G_MTases_N"/>
</dbReference>
<dbReference type="Pfam" id="PF00588">
    <property type="entry name" value="SpoU_methylase"/>
    <property type="match status" value="1"/>
</dbReference>
<accession>A0A7V4WUB5</accession>
<dbReference type="CDD" id="cd18103">
    <property type="entry name" value="SpoU-like_RlmB"/>
    <property type="match status" value="1"/>
</dbReference>
<dbReference type="Gene3D" id="3.40.1280.10">
    <property type="match status" value="1"/>
</dbReference>
<dbReference type="GO" id="GO:0005829">
    <property type="term" value="C:cytosol"/>
    <property type="evidence" value="ECO:0007669"/>
    <property type="project" value="TreeGrafter"/>
</dbReference>
<feature type="domain" description="RNA 2-O ribose methyltransferase substrate binding" evidence="3">
    <location>
        <begin position="9"/>
        <end position="84"/>
    </location>
</feature>
<dbReference type="InterPro" id="IPR013123">
    <property type="entry name" value="SpoU_subst-bd"/>
</dbReference>
<dbReference type="GO" id="GO:0006396">
    <property type="term" value="P:RNA processing"/>
    <property type="evidence" value="ECO:0007669"/>
    <property type="project" value="InterPro"/>
</dbReference>
<name>A0A7V4WUB5_CALAY</name>
<dbReference type="Pfam" id="PF08032">
    <property type="entry name" value="SpoU_sub_bind"/>
    <property type="match status" value="1"/>
</dbReference>
<dbReference type="GO" id="GO:0032259">
    <property type="term" value="P:methylation"/>
    <property type="evidence" value="ECO:0007669"/>
    <property type="project" value="UniProtKB-KW"/>
</dbReference>
<dbReference type="Proteomes" id="UP000885779">
    <property type="component" value="Unassembled WGS sequence"/>
</dbReference>
<keyword evidence="2" id="KW-0808">Transferase</keyword>
<evidence type="ECO:0000256" key="1">
    <source>
        <dbReference type="ARBA" id="ARBA00022603"/>
    </source>
</evidence>
<organism evidence="4">
    <name type="scientific">Caldithrix abyssi</name>
    <dbReference type="NCBI Taxonomy" id="187145"/>
    <lineage>
        <taxon>Bacteria</taxon>
        <taxon>Pseudomonadati</taxon>
        <taxon>Calditrichota</taxon>
        <taxon>Calditrichia</taxon>
        <taxon>Calditrichales</taxon>
        <taxon>Calditrichaceae</taxon>
        <taxon>Caldithrix</taxon>
    </lineage>
</organism>
<dbReference type="SMART" id="SM00967">
    <property type="entry name" value="SpoU_sub_bind"/>
    <property type="match status" value="1"/>
</dbReference>
<dbReference type="GO" id="GO:0008173">
    <property type="term" value="F:RNA methyltransferase activity"/>
    <property type="evidence" value="ECO:0007669"/>
    <property type="project" value="InterPro"/>
</dbReference>
<comment type="caution">
    <text evidence="4">The sequence shown here is derived from an EMBL/GenBank/DDBJ whole genome shotgun (WGS) entry which is preliminary data.</text>
</comment>
<evidence type="ECO:0000259" key="3">
    <source>
        <dbReference type="SMART" id="SM00967"/>
    </source>
</evidence>
<gene>
    <name evidence="4" type="primary">rlmB</name>
    <name evidence="4" type="ORF">ENK44_03080</name>
</gene>
<dbReference type="GO" id="GO:0003723">
    <property type="term" value="F:RNA binding"/>
    <property type="evidence" value="ECO:0007669"/>
    <property type="project" value="InterPro"/>
</dbReference>
<dbReference type="PANTHER" id="PTHR46429:SF1">
    <property type="entry name" value="23S RRNA (GUANOSINE-2'-O-)-METHYLTRANSFERASE RLMB"/>
    <property type="match status" value="1"/>
</dbReference>